<dbReference type="Pfam" id="PF12937">
    <property type="entry name" value="F-box-like"/>
    <property type="match status" value="1"/>
</dbReference>
<comment type="caution">
    <text evidence="2">The sequence shown here is derived from an EMBL/GenBank/DDBJ whole genome shotgun (WGS) entry which is preliminary data.</text>
</comment>
<protein>
    <recommendedName>
        <fullName evidence="1">F-box domain-containing protein</fullName>
    </recommendedName>
</protein>
<keyword evidence="3" id="KW-1185">Reference proteome</keyword>
<dbReference type="InterPro" id="IPR001810">
    <property type="entry name" value="F-box_dom"/>
</dbReference>
<proteinExistence type="predicted"/>
<evidence type="ECO:0000313" key="2">
    <source>
        <dbReference type="EMBL" id="KAK9823011.1"/>
    </source>
</evidence>
<dbReference type="PROSITE" id="PS50181">
    <property type="entry name" value="FBOX"/>
    <property type="match status" value="1"/>
</dbReference>
<dbReference type="Proteomes" id="UP001445335">
    <property type="component" value="Unassembled WGS sequence"/>
</dbReference>
<dbReference type="InterPro" id="IPR036047">
    <property type="entry name" value="F-box-like_dom_sf"/>
</dbReference>
<dbReference type="SUPFAM" id="SSF81383">
    <property type="entry name" value="F-box domain"/>
    <property type="match status" value="1"/>
</dbReference>
<accession>A0AAW1QPI5</accession>
<dbReference type="Gene3D" id="1.20.1280.50">
    <property type="match status" value="1"/>
</dbReference>
<reference evidence="2 3" key="1">
    <citation type="journal article" date="2024" name="Nat. Commun.">
        <title>Phylogenomics reveals the evolutionary origins of lichenization in chlorophyte algae.</title>
        <authorList>
            <person name="Puginier C."/>
            <person name="Libourel C."/>
            <person name="Otte J."/>
            <person name="Skaloud P."/>
            <person name="Haon M."/>
            <person name="Grisel S."/>
            <person name="Petersen M."/>
            <person name="Berrin J.G."/>
            <person name="Delaux P.M."/>
            <person name="Dal Grande F."/>
            <person name="Keller J."/>
        </authorList>
    </citation>
    <scope>NUCLEOTIDE SEQUENCE [LARGE SCALE GENOMIC DNA]</scope>
    <source>
        <strain evidence="2 3">SAG 245.80</strain>
    </source>
</reference>
<feature type="domain" description="F-box" evidence="1">
    <location>
        <begin position="16"/>
        <end position="62"/>
    </location>
</feature>
<evidence type="ECO:0000259" key="1">
    <source>
        <dbReference type="PROSITE" id="PS50181"/>
    </source>
</evidence>
<dbReference type="AlphaFoldDB" id="A0AAW1QPI5"/>
<sequence>MDLAVNSFASLSVADAAALPEIPTELLAEILRQLSARDLANLSMQSKQLKAAVECECLWKPLCRSRWPACGLIQSSSWHALYRRRAQLPHGFVAGVDQACLLQQQARADSARLSMLFERFMRALFEACVEAGDAAAGAGREEYEGLRAAVLWWLKTHPQVAVRFVRDANTNLQAFDMWQAAFVNYPDTPWRRSAVAFLQELAASEAWAHESVLARIAAEAGSLDSAMRALLGEEERANLHVRVPAGVPAEHWWFFLGAESSGLGPALRVDVAAHHRVVVH</sequence>
<organism evidence="2 3">
    <name type="scientific">Elliptochloris bilobata</name>
    <dbReference type="NCBI Taxonomy" id="381761"/>
    <lineage>
        <taxon>Eukaryota</taxon>
        <taxon>Viridiplantae</taxon>
        <taxon>Chlorophyta</taxon>
        <taxon>core chlorophytes</taxon>
        <taxon>Trebouxiophyceae</taxon>
        <taxon>Trebouxiophyceae incertae sedis</taxon>
        <taxon>Elliptochloris clade</taxon>
        <taxon>Elliptochloris</taxon>
    </lineage>
</organism>
<dbReference type="EMBL" id="JALJOU010000081">
    <property type="protein sequence ID" value="KAK9823011.1"/>
    <property type="molecule type" value="Genomic_DNA"/>
</dbReference>
<name>A0AAW1QPI5_9CHLO</name>
<gene>
    <name evidence="2" type="ORF">WJX81_006862</name>
</gene>
<evidence type="ECO:0000313" key="3">
    <source>
        <dbReference type="Proteomes" id="UP001445335"/>
    </source>
</evidence>